<dbReference type="GO" id="GO:0005829">
    <property type="term" value="C:cytosol"/>
    <property type="evidence" value="ECO:0007669"/>
    <property type="project" value="TreeGrafter"/>
</dbReference>
<protein>
    <submittedName>
        <fullName evidence="4">Uncharacterized protein</fullName>
    </submittedName>
</protein>
<dbReference type="FunFam" id="3.40.50.1970:FF:000003">
    <property type="entry name" value="Alcohol dehydrogenase, iron-containing"/>
    <property type="match status" value="1"/>
</dbReference>
<dbReference type="AlphaFoldDB" id="A0A1H0AW86"/>
<feature type="domain" description="Alcohol dehydrogenase iron-type/glycerol dehydrogenase GldA" evidence="2">
    <location>
        <begin position="9"/>
        <end position="178"/>
    </location>
</feature>
<dbReference type="Gene3D" id="1.20.1090.10">
    <property type="entry name" value="Dehydroquinate synthase-like - alpha domain"/>
    <property type="match status" value="1"/>
</dbReference>
<sequence length="391" mass="43372">MQNFEYYTPTKVYFGKGEENRAGEILTAYGATKVLVLYGGQSAKKSGVLDRVETSLSEARIPYVLQGGVHPNPLLSHARAVIELCKKEHVDFLLPVGGGSVIDEAKCIGMGLCYEGDVWDIYTRKEPDHGCIPLGTILTIAAAGSEMSWASVMTNEDGWFKLGYQNDVLRPVFTIMNPELTYTLPPYQTACGVVDMIMHILERFFSPHAEDDLTDEIAAAIIRNVIKNGEIVKRTPCDYNARFQIMWAGSLAHNGILEGGNGKGDWGAHHIEMEISAIFDVAHGAGLAAIWPSWARYVCKKDVARFAKLARSVFSVNEVEDEKAALEGINRMEQFFHSIDMPTSLTELGVVPTEEQYWEMAGKCTHNDTKREGAFGQLTAKDIYKIYKMAQ</sequence>
<dbReference type="Gene3D" id="3.40.50.1970">
    <property type="match status" value="1"/>
</dbReference>
<dbReference type="Pfam" id="PF25137">
    <property type="entry name" value="ADH_Fe_C"/>
    <property type="match status" value="1"/>
</dbReference>
<keyword evidence="1" id="KW-0560">Oxidoreductase</keyword>
<evidence type="ECO:0000256" key="1">
    <source>
        <dbReference type="ARBA" id="ARBA00023002"/>
    </source>
</evidence>
<dbReference type="InterPro" id="IPR001670">
    <property type="entry name" value="ADH_Fe/GldA"/>
</dbReference>
<dbReference type="GO" id="GO:0046872">
    <property type="term" value="F:metal ion binding"/>
    <property type="evidence" value="ECO:0007669"/>
    <property type="project" value="InterPro"/>
</dbReference>
<keyword evidence="5" id="KW-1185">Reference proteome</keyword>
<dbReference type="Pfam" id="PF00465">
    <property type="entry name" value="Fe-ADH"/>
    <property type="match status" value="1"/>
</dbReference>
<dbReference type="PANTHER" id="PTHR43633:SF1">
    <property type="entry name" value="ALCOHOL DEHYDROGENASE YQHD"/>
    <property type="match status" value="1"/>
</dbReference>
<reference evidence="4 5" key="1">
    <citation type="submission" date="2016-10" db="EMBL/GenBank/DDBJ databases">
        <authorList>
            <person name="de Groot N.N."/>
        </authorList>
    </citation>
    <scope>NUCLEOTIDE SEQUENCE [LARGE SCALE GENOMIC DNA]</scope>
    <source>
        <strain evidence="4 5">DSM 16981</strain>
    </source>
</reference>
<dbReference type="EMBL" id="FNHQ01000043">
    <property type="protein sequence ID" value="SDN37625.1"/>
    <property type="molecule type" value="Genomic_DNA"/>
</dbReference>
<dbReference type="InterPro" id="IPR056798">
    <property type="entry name" value="ADH_Fe_C"/>
</dbReference>
<accession>A0A1H0AW86</accession>
<evidence type="ECO:0000259" key="2">
    <source>
        <dbReference type="Pfam" id="PF00465"/>
    </source>
</evidence>
<name>A0A1H0AW86_9FIRM</name>
<organism evidence="4 5">
    <name type="scientific">Megasphaera paucivorans</name>
    <dbReference type="NCBI Taxonomy" id="349095"/>
    <lineage>
        <taxon>Bacteria</taxon>
        <taxon>Bacillati</taxon>
        <taxon>Bacillota</taxon>
        <taxon>Negativicutes</taxon>
        <taxon>Veillonellales</taxon>
        <taxon>Veillonellaceae</taxon>
        <taxon>Megasphaera</taxon>
    </lineage>
</organism>
<dbReference type="PANTHER" id="PTHR43633">
    <property type="entry name" value="ALCOHOL DEHYDROGENASE YQHD"/>
    <property type="match status" value="1"/>
</dbReference>
<evidence type="ECO:0000313" key="4">
    <source>
        <dbReference type="EMBL" id="SDN37625.1"/>
    </source>
</evidence>
<dbReference type="GO" id="GO:1990002">
    <property type="term" value="F:methylglyoxal reductase (NADPH) (acetol producing) activity"/>
    <property type="evidence" value="ECO:0007669"/>
    <property type="project" value="TreeGrafter"/>
</dbReference>
<dbReference type="STRING" id="349095.SAMN05660299_02607"/>
<gene>
    <name evidence="4" type="ORF">SAMN05660299_02607</name>
</gene>
<dbReference type="GO" id="GO:1990362">
    <property type="term" value="F:butanol dehydrogenase (NAD+) activity"/>
    <property type="evidence" value="ECO:0007669"/>
    <property type="project" value="InterPro"/>
</dbReference>
<dbReference type="GO" id="GO:0008106">
    <property type="term" value="F:alcohol dehydrogenase (NADP+) activity"/>
    <property type="evidence" value="ECO:0007669"/>
    <property type="project" value="TreeGrafter"/>
</dbReference>
<feature type="domain" description="Fe-containing alcohol dehydrogenase-like C-terminal" evidence="3">
    <location>
        <begin position="189"/>
        <end position="390"/>
    </location>
</feature>
<dbReference type="SUPFAM" id="SSF56796">
    <property type="entry name" value="Dehydroquinate synthase-like"/>
    <property type="match status" value="1"/>
</dbReference>
<evidence type="ECO:0000313" key="5">
    <source>
        <dbReference type="Proteomes" id="UP000199309"/>
    </source>
</evidence>
<dbReference type="InterPro" id="IPR044731">
    <property type="entry name" value="BDH-like"/>
</dbReference>
<evidence type="ECO:0000259" key="3">
    <source>
        <dbReference type="Pfam" id="PF25137"/>
    </source>
</evidence>
<dbReference type="CDD" id="cd08187">
    <property type="entry name" value="BDH"/>
    <property type="match status" value="1"/>
</dbReference>
<dbReference type="RefSeq" id="WP_091652748.1">
    <property type="nucleotide sequence ID" value="NZ_FNHQ01000043.1"/>
</dbReference>
<dbReference type="Proteomes" id="UP000199309">
    <property type="component" value="Unassembled WGS sequence"/>
</dbReference>
<dbReference type="OrthoDB" id="9801156at2"/>
<proteinExistence type="predicted"/>